<accession>A0A657LSU9</accession>
<evidence type="ECO:0000313" key="1">
    <source>
        <dbReference type="EMBL" id="OJF95880.1"/>
    </source>
</evidence>
<keyword evidence="2" id="KW-1185">Reference proteome</keyword>
<protein>
    <submittedName>
        <fullName evidence="1">Uncharacterized protein</fullName>
    </submittedName>
</protein>
<dbReference type="EMBL" id="LSRP01000091">
    <property type="protein sequence ID" value="OJF95880.1"/>
    <property type="molecule type" value="Genomic_DNA"/>
</dbReference>
<sequence length="89" mass="9870">MVMTKQLSVRMQLPSRRQTCESEMRHGVRLLVDKAVLKGFTREEALIAISDAADAELVNSTEDLAASNEDIAGRARPFPDIVSLRLACR</sequence>
<name>A0A657LSU9_9HYPH</name>
<proteinExistence type="predicted"/>
<dbReference type="Proteomes" id="UP000182661">
    <property type="component" value="Unassembled WGS sequence"/>
</dbReference>
<comment type="caution">
    <text evidence="1">The sequence shown here is derived from an EMBL/GenBank/DDBJ whole genome shotgun (WGS) entry which is preliminary data.</text>
</comment>
<dbReference type="AlphaFoldDB" id="A0A657LSU9"/>
<evidence type="ECO:0000313" key="2">
    <source>
        <dbReference type="Proteomes" id="UP000182661"/>
    </source>
</evidence>
<organism evidence="1 2">
    <name type="scientific">Pararhizobium antarcticum</name>
    <dbReference type="NCBI Taxonomy" id="1798805"/>
    <lineage>
        <taxon>Bacteria</taxon>
        <taxon>Pseudomonadati</taxon>
        <taxon>Pseudomonadota</taxon>
        <taxon>Alphaproteobacteria</taxon>
        <taxon>Hyphomicrobiales</taxon>
        <taxon>Rhizobiaceae</taxon>
        <taxon>Rhizobium/Agrobacterium group</taxon>
        <taxon>Pararhizobium</taxon>
    </lineage>
</organism>
<gene>
    <name evidence="1" type="ORF">AX760_18800</name>
</gene>
<reference evidence="1 2" key="1">
    <citation type="submission" date="2016-02" db="EMBL/GenBank/DDBJ databases">
        <title>Genome sequencing of a beta-galactosidase producing bacteria Rhizobium sp. 59.</title>
        <authorList>
            <person name="Wang D."/>
            <person name="Kot W."/>
            <person name="Qin Y."/>
            <person name="Hansen L."/>
            <person name="Naqvi K."/>
            <person name="Rensing C."/>
        </authorList>
    </citation>
    <scope>NUCLEOTIDE SEQUENCE [LARGE SCALE GENOMIC DNA]</scope>
    <source>
        <strain evidence="1 2">59</strain>
    </source>
</reference>